<dbReference type="InterPro" id="IPR013783">
    <property type="entry name" value="Ig-like_fold"/>
</dbReference>
<name>A0ABT3FHZ6_9BACT</name>
<accession>A0ABT3FHZ6</accession>
<dbReference type="Gene3D" id="2.60.120.200">
    <property type="match status" value="2"/>
</dbReference>
<keyword evidence="2" id="KW-1015">Disulfide bond</keyword>
<dbReference type="SUPFAM" id="SSF49899">
    <property type="entry name" value="Concanavalin A-like lectins/glucanases"/>
    <property type="match status" value="2"/>
</dbReference>
<keyword evidence="5" id="KW-1185">Reference proteome</keyword>
<dbReference type="NCBIfam" id="NF012200">
    <property type="entry name" value="choice_anch_D"/>
    <property type="match status" value="1"/>
</dbReference>
<keyword evidence="1" id="KW-0732">Signal</keyword>
<reference evidence="4 5" key="1">
    <citation type="submission" date="2022-10" db="EMBL/GenBank/DDBJ databases">
        <title>Luteolibacter flavescens strain MCCC 1K03193, whole genome shotgun sequencing project.</title>
        <authorList>
            <person name="Zhao G."/>
            <person name="Shen L."/>
        </authorList>
    </citation>
    <scope>NUCLEOTIDE SEQUENCE [LARGE SCALE GENOMIC DNA]</scope>
    <source>
        <strain evidence="4 5">MCCC 1K03193</strain>
    </source>
</reference>
<dbReference type="RefSeq" id="WP_264499108.1">
    <property type="nucleotide sequence ID" value="NZ_JAPDDS010000001.1"/>
</dbReference>
<dbReference type="InterPro" id="IPR006558">
    <property type="entry name" value="LamG-like"/>
</dbReference>
<gene>
    <name evidence="4" type="ORF">OKA04_00290</name>
</gene>
<evidence type="ECO:0000256" key="2">
    <source>
        <dbReference type="ARBA" id="ARBA00023157"/>
    </source>
</evidence>
<dbReference type="InterPro" id="IPR013320">
    <property type="entry name" value="ConA-like_dom_sf"/>
</dbReference>
<evidence type="ECO:0000256" key="1">
    <source>
        <dbReference type="ARBA" id="ARBA00022729"/>
    </source>
</evidence>
<evidence type="ECO:0000313" key="4">
    <source>
        <dbReference type="EMBL" id="MCW1883145.1"/>
    </source>
</evidence>
<dbReference type="Gene3D" id="2.60.40.10">
    <property type="entry name" value="Immunoglobulins"/>
    <property type="match status" value="2"/>
</dbReference>
<comment type="caution">
    <text evidence="4">The sequence shown here is derived from an EMBL/GenBank/DDBJ whole genome shotgun (WGS) entry which is preliminary data.</text>
</comment>
<dbReference type="Proteomes" id="UP001207930">
    <property type="component" value="Unassembled WGS sequence"/>
</dbReference>
<evidence type="ECO:0000259" key="3">
    <source>
        <dbReference type="SMART" id="SM00560"/>
    </source>
</evidence>
<dbReference type="EMBL" id="JAPDDS010000001">
    <property type="protein sequence ID" value="MCW1883145.1"/>
    <property type="molecule type" value="Genomic_DNA"/>
</dbReference>
<proteinExistence type="predicted"/>
<evidence type="ECO:0000313" key="5">
    <source>
        <dbReference type="Proteomes" id="UP001207930"/>
    </source>
</evidence>
<sequence>MNQHRNVRRARVMARVVGTIGIVAFSPVSASAQELVHRWSFDTLEDSVGNADITLHGNASLASGELVIAGGPVRTNYASMEIGETIASTGSLTVETWFTMNSAQEWSKLWMFGTDSGGYGGTPFMDFTPIIPGGLPSIGYHTVNGAEITTRGEPVAPSLPTGVAMLATVVFDDAADQIRLYRDGQLIDSVGWAGTISQLGNTAHNFIGAPVYFGDGSIDARVNEMRVWTGALTDAHIAANAANGPATPAVHDPRIDVPAEFSIETGGEAGSITIPITNLGTTGTLQVTGVTITGPDADFFTTDTTLPLVIAPGGEGSLELGFNFDGWSGEFGAQVEITSNDPFSGPKITNIAVKVALPDIEVPAGITQGPVANDAAPQTFTALVQNVGQGELILFDAEFISGNVAPTHFQQFKVVRDFIEDGPLYLAPGESTELEFTFDPSRILGTLASGYLEIESSDYTSPVLTIPVTVELQDSLPATTTPVLEHRWSFASDASDSEGGATAELLGETTVSGGSLVLPGGGLRTNMASIPVGLTFARSRSLTIEAWVTPASEDQMWRKIWMFGTPSTGPFAATYIDFSQRSDIPNQSPSLSFRTPGRGEVVTRGEPNPPMLPANVESHLVAVYDSENDVISLYRDGTLIDSVGWIGEMHELGITTENYIGAALLFGDADWGGTISEFRIWNGALSATQVASSRTAGTEVLPDLTAPPAGDGGLAIAKLAVRDGQIVLEEVSGLRAGVQYHLETGTQLNDFVPVAGSTFSAGGTIPTVPAVGPRRFVRIVEGAAP</sequence>
<dbReference type="SMART" id="SM00560">
    <property type="entry name" value="LamGL"/>
    <property type="match status" value="1"/>
</dbReference>
<dbReference type="Pfam" id="PF13385">
    <property type="entry name" value="Laminin_G_3"/>
    <property type="match status" value="2"/>
</dbReference>
<feature type="domain" description="LamG-like jellyroll fold" evidence="3">
    <location>
        <begin position="540"/>
        <end position="688"/>
    </location>
</feature>
<organism evidence="4 5">
    <name type="scientific">Luteolibacter flavescens</name>
    <dbReference type="NCBI Taxonomy" id="1859460"/>
    <lineage>
        <taxon>Bacteria</taxon>
        <taxon>Pseudomonadati</taxon>
        <taxon>Verrucomicrobiota</taxon>
        <taxon>Verrucomicrobiia</taxon>
        <taxon>Verrucomicrobiales</taxon>
        <taxon>Verrucomicrobiaceae</taxon>
        <taxon>Luteolibacter</taxon>
    </lineage>
</organism>
<protein>
    <submittedName>
        <fullName evidence="4">Choice-of-anchor D domain-containing protein</fullName>
    </submittedName>
</protein>